<reference evidence="8 9" key="1">
    <citation type="submission" date="2021-01" db="EMBL/GenBank/DDBJ databases">
        <title>Genomic Encyclopedia of Type Strains, Phase IV (KMG-IV): sequencing the most valuable type-strain genomes for metagenomic binning, comparative biology and taxonomic classification.</title>
        <authorList>
            <person name="Goeker M."/>
        </authorList>
    </citation>
    <scope>NUCLEOTIDE SEQUENCE [LARGE SCALE GENOMIC DNA]</scope>
    <source>
        <strain evidence="8 9">DSM 103394</strain>
    </source>
</reference>
<keyword evidence="4 6" id="KW-1133">Transmembrane helix</keyword>
<accession>A0ABS4CZD4</accession>
<dbReference type="InterPro" id="IPR005828">
    <property type="entry name" value="MFS_sugar_transport-like"/>
</dbReference>
<dbReference type="PANTHER" id="PTHR48020">
    <property type="entry name" value="PROTON MYO-INOSITOL COTRANSPORTER"/>
    <property type="match status" value="1"/>
</dbReference>
<dbReference type="Pfam" id="PF00083">
    <property type="entry name" value="Sugar_tr"/>
    <property type="match status" value="1"/>
</dbReference>
<dbReference type="InterPro" id="IPR020846">
    <property type="entry name" value="MFS_dom"/>
</dbReference>
<evidence type="ECO:0000256" key="3">
    <source>
        <dbReference type="ARBA" id="ARBA00022692"/>
    </source>
</evidence>
<keyword evidence="9" id="KW-1185">Reference proteome</keyword>
<evidence type="ECO:0000313" key="8">
    <source>
        <dbReference type="EMBL" id="MBP1082694.1"/>
    </source>
</evidence>
<evidence type="ECO:0000256" key="6">
    <source>
        <dbReference type="SAM" id="Phobius"/>
    </source>
</evidence>
<evidence type="ECO:0000256" key="5">
    <source>
        <dbReference type="ARBA" id="ARBA00023136"/>
    </source>
</evidence>
<proteinExistence type="predicted"/>
<comment type="subcellular location">
    <subcellularLocation>
        <location evidence="1">Cell membrane</location>
        <topology evidence="1">Multi-pass membrane protein</topology>
    </subcellularLocation>
</comment>
<sequence>MITVGILSSYIVNYVFADMEGWRWMIGLAVIPSLILMIGVTFMPESPRWLLEHRSEEAPSNEVDTFFGES</sequence>
<comment type="caution">
    <text evidence="8">The sequence shown here is derived from an EMBL/GenBank/DDBJ whole genome shotgun (WGS) entry which is preliminary data.</text>
</comment>
<name>A0ABS4CZD4_9BACI</name>
<gene>
    <name evidence="8" type="ORF">JOC74_003197</name>
</gene>
<dbReference type="InterPro" id="IPR036259">
    <property type="entry name" value="MFS_trans_sf"/>
</dbReference>
<evidence type="ECO:0000256" key="1">
    <source>
        <dbReference type="ARBA" id="ARBA00004651"/>
    </source>
</evidence>
<evidence type="ECO:0000313" key="9">
    <source>
        <dbReference type="Proteomes" id="UP000674416"/>
    </source>
</evidence>
<dbReference type="PROSITE" id="PS50850">
    <property type="entry name" value="MFS"/>
    <property type="match status" value="1"/>
</dbReference>
<dbReference type="InterPro" id="IPR050814">
    <property type="entry name" value="Myo-inositol_Transporter"/>
</dbReference>
<dbReference type="EMBL" id="JAFDST010000003">
    <property type="protein sequence ID" value="MBP1082694.1"/>
    <property type="molecule type" value="Genomic_DNA"/>
</dbReference>
<evidence type="ECO:0000256" key="4">
    <source>
        <dbReference type="ARBA" id="ARBA00022989"/>
    </source>
</evidence>
<dbReference type="Proteomes" id="UP000674416">
    <property type="component" value="Unassembled WGS sequence"/>
</dbReference>
<evidence type="ECO:0000259" key="7">
    <source>
        <dbReference type="PROSITE" id="PS50850"/>
    </source>
</evidence>
<keyword evidence="3 6" id="KW-0812">Transmembrane</keyword>
<feature type="transmembrane region" description="Helical" evidence="6">
    <location>
        <begin position="24"/>
        <end position="44"/>
    </location>
</feature>
<dbReference type="Gene3D" id="1.20.1250.20">
    <property type="entry name" value="MFS general substrate transporter like domains"/>
    <property type="match status" value="1"/>
</dbReference>
<organism evidence="8 9">
    <name type="scientific">Bacillus capparidis</name>
    <dbReference type="NCBI Taxonomy" id="1840411"/>
    <lineage>
        <taxon>Bacteria</taxon>
        <taxon>Bacillati</taxon>
        <taxon>Bacillota</taxon>
        <taxon>Bacilli</taxon>
        <taxon>Bacillales</taxon>
        <taxon>Bacillaceae</taxon>
        <taxon>Bacillus</taxon>
    </lineage>
</organism>
<dbReference type="PANTHER" id="PTHR48020:SF12">
    <property type="entry name" value="PROTON MYO-INOSITOL COTRANSPORTER"/>
    <property type="match status" value="1"/>
</dbReference>
<keyword evidence="2" id="KW-0813">Transport</keyword>
<protein>
    <submittedName>
        <fullName evidence="8">MFS family permease</fullName>
    </submittedName>
</protein>
<keyword evidence="5 6" id="KW-0472">Membrane</keyword>
<feature type="domain" description="Major facilitator superfamily (MFS) profile" evidence="7">
    <location>
        <begin position="1"/>
        <end position="70"/>
    </location>
</feature>
<evidence type="ECO:0000256" key="2">
    <source>
        <dbReference type="ARBA" id="ARBA00022448"/>
    </source>
</evidence>
<dbReference type="SUPFAM" id="SSF103473">
    <property type="entry name" value="MFS general substrate transporter"/>
    <property type="match status" value="1"/>
</dbReference>